<keyword evidence="2" id="KW-1185">Reference proteome</keyword>
<sequence length="32" mass="3838">MPTTRVVDLKQHYLWSSHAHYRLVGLKRLAYP</sequence>
<evidence type="ECO:0000313" key="1">
    <source>
        <dbReference type="EMBL" id="MCI74574.1"/>
    </source>
</evidence>
<reference evidence="1 2" key="1">
    <citation type="journal article" date="2018" name="Front. Plant Sci.">
        <title>Red Clover (Trifolium pratense) and Zigzag Clover (T. medium) - A Picture of Genomic Similarities and Differences.</title>
        <authorList>
            <person name="Dluhosova J."/>
            <person name="Istvanek J."/>
            <person name="Nedelnik J."/>
            <person name="Repkova J."/>
        </authorList>
    </citation>
    <scope>NUCLEOTIDE SEQUENCE [LARGE SCALE GENOMIC DNA]</scope>
    <source>
        <strain evidence="2">cv. 10/8</strain>
        <tissue evidence="1">Leaf</tissue>
    </source>
</reference>
<feature type="non-terminal residue" evidence="1">
    <location>
        <position position="32"/>
    </location>
</feature>
<evidence type="ECO:0000313" key="2">
    <source>
        <dbReference type="Proteomes" id="UP000265520"/>
    </source>
</evidence>
<protein>
    <submittedName>
        <fullName evidence="1">Uncharacterized protein</fullName>
    </submittedName>
</protein>
<accession>A0A392UPL1</accession>
<comment type="caution">
    <text evidence="1">The sequence shown here is derived from an EMBL/GenBank/DDBJ whole genome shotgun (WGS) entry which is preliminary data.</text>
</comment>
<dbReference type="AlphaFoldDB" id="A0A392UPL1"/>
<organism evidence="1 2">
    <name type="scientific">Trifolium medium</name>
    <dbReference type="NCBI Taxonomy" id="97028"/>
    <lineage>
        <taxon>Eukaryota</taxon>
        <taxon>Viridiplantae</taxon>
        <taxon>Streptophyta</taxon>
        <taxon>Embryophyta</taxon>
        <taxon>Tracheophyta</taxon>
        <taxon>Spermatophyta</taxon>
        <taxon>Magnoliopsida</taxon>
        <taxon>eudicotyledons</taxon>
        <taxon>Gunneridae</taxon>
        <taxon>Pentapetalae</taxon>
        <taxon>rosids</taxon>
        <taxon>fabids</taxon>
        <taxon>Fabales</taxon>
        <taxon>Fabaceae</taxon>
        <taxon>Papilionoideae</taxon>
        <taxon>50 kb inversion clade</taxon>
        <taxon>NPAAA clade</taxon>
        <taxon>Hologalegina</taxon>
        <taxon>IRL clade</taxon>
        <taxon>Trifolieae</taxon>
        <taxon>Trifolium</taxon>
    </lineage>
</organism>
<proteinExistence type="predicted"/>
<dbReference type="EMBL" id="LXQA010863663">
    <property type="protein sequence ID" value="MCI74574.1"/>
    <property type="molecule type" value="Genomic_DNA"/>
</dbReference>
<name>A0A392UPL1_9FABA</name>
<dbReference type="Proteomes" id="UP000265520">
    <property type="component" value="Unassembled WGS sequence"/>
</dbReference>